<dbReference type="Pfam" id="PF18928">
    <property type="entry name" value="DUF5677"/>
    <property type="match status" value="1"/>
</dbReference>
<protein>
    <submittedName>
        <fullName evidence="1">DUF5677 domain-containing protein</fullName>
    </submittedName>
</protein>
<evidence type="ECO:0000313" key="1">
    <source>
        <dbReference type="EMBL" id="MDT6969642.1"/>
    </source>
</evidence>
<name>A0ABU3J3L6_9ACTN</name>
<dbReference type="RefSeq" id="WP_346084991.1">
    <property type="nucleotide sequence ID" value="NZ_BAAAGV010000170.1"/>
</dbReference>
<sequence>MSDKYGELDFSVPPSQRHGIAISGELTANMKRRLPELPGLLTDTLEELHIVTRRFFSETTNRSAAVVGNHAFNDLGSFMDCLLSGDGRSAARASRSLYEHLVNYCEVMSSPKAAERYLDHKIVTVNLLGDLTHGLRYLRGTAHKRERSRLAKLKRDSLRPLTEALARFGTGFRRDWSSRNLYDRAAAHGYAGHYDTYRLLSQVTHGSCGGVLGSHAAGSDYTVHRTGPSLELAVLSYLEGFTFFRAFAKEVGDRQNIDTRKLIESIDTLLDHWPIYRQALTDIDALLWPESPPPGPVAIVAIYPNGRARWFFWEPTIKRVKPAYPPENCEWMEDRFRRHIKAGNVDIPPNLDGRPLTSAVYGVQVTPREGSSWFPASGIFVPDAKPSAPWLMSE</sequence>
<dbReference type="InterPro" id="IPR043733">
    <property type="entry name" value="DUF5677"/>
</dbReference>
<accession>A0ABU3J3L6</accession>
<gene>
    <name evidence="1" type="ORF">QNO05_07245</name>
</gene>
<evidence type="ECO:0000313" key="2">
    <source>
        <dbReference type="Proteomes" id="UP001257895"/>
    </source>
</evidence>
<organism evidence="1 2">
    <name type="scientific">Streptomyces thermocarboxydus</name>
    <dbReference type="NCBI Taxonomy" id="59299"/>
    <lineage>
        <taxon>Bacteria</taxon>
        <taxon>Bacillati</taxon>
        <taxon>Actinomycetota</taxon>
        <taxon>Actinomycetes</taxon>
        <taxon>Kitasatosporales</taxon>
        <taxon>Streptomycetaceae</taxon>
        <taxon>Streptomyces</taxon>
    </lineage>
</organism>
<dbReference type="EMBL" id="JASKMB010000005">
    <property type="protein sequence ID" value="MDT6969642.1"/>
    <property type="molecule type" value="Genomic_DNA"/>
</dbReference>
<proteinExistence type="predicted"/>
<comment type="caution">
    <text evidence="1">The sequence shown here is derived from an EMBL/GenBank/DDBJ whole genome shotgun (WGS) entry which is preliminary data.</text>
</comment>
<dbReference type="Proteomes" id="UP001257895">
    <property type="component" value="Unassembled WGS sequence"/>
</dbReference>
<keyword evidence="2" id="KW-1185">Reference proteome</keyword>
<reference evidence="1 2" key="1">
    <citation type="submission" date="2023-05" db="EMBL/GenBank/DDBJ databases">
        <title>Streptomyces fuscus sp. nov., a brown-black pigment producing actinomyces isolated from dry sand of Sea duck farm.</title>
        <authorList>
            <person name="Xie J."/>
            <person name="Shen N."/>
        </authorList>
    </citation>
    <scope>NUCLEOTIDE SEQUENCE [LARGE SCALE GENOMIC DNA]</scope>
    <source>
        <strain evidence="1 2">CGMCC 4.1883</strain>
    </source>
</reference>